<dbReference type="EMBL" id="CAJHUB010000672">
    <property type="protein sequence ID" value="CAD7674512.1"/>
    <property type="molecule type" value="Genomic_DNA"/>
</dbReference>
<protein>
    <submittedName>
        <fullName evidence="2">(raccoon dog) hypothetical protein</fullName>
    </submittedName>
</protein>
<evidence type="ECO:0000256" key="1">
    <source>
        <dbReference type="SAM" id="MobiDB-lite"/>
    </source>
</evidence>
<keyword evidence="3" id="KW-1185">Reference proteome</keyword>
<dbReference type="AlphaFoldDB" id="A0A811YJA8"/>
<dbReference type="Proteomes" id="UP000645828">
    <property type="component" value="Unassembled WGS sequence"/>
</dbReference>
<reference evidence="2" key="1">
    <citation type="submission" date="2020-12" db="EMBL/GenBank/DDBJ databases">
        <authorList>
            <consortium name="Molecular Ecology Group"/>
        </authorList>
    </citation>
    <scope>NUCLEOTIDE SEQUENCE</scope>
    <source>
        <strain evidence="2">TBG_1078</strain>
    </source>
</reference>
<organism evidence="2 3">
    <name type="scientific">Nyctereutes procyonoides</name>
    <name type="common">Raccoon dog</name>
    <name type="synonym">Canis procyonoides</name>
    <dbReference type="NCBI Taxonomy" id="34880"/>
    <lineage>
        <taxon>Eukaryota</taxon>
        <taxon>Metazoa</taxon>
        <taxon>Chordata</taxon>
        <taxon>Craniata</taxon>
        <taxon>Vertebrata</taxon>
        <taxon>Euteleostomi</taxon>
        <taxon>Mammalia</taxon>
        <taxon>Eutheria</taxon>
        <taxon>Laurasiatheria</taxon>
        <taxon>Carnivora</taxon>
        <taxon>Caniformia</taxon>
        <taxon>Canidae</taxon>
        <taxon>Nyctereutes</taxon>
    </lineage>
</organism>
<sequence>MPARQRQAHQAQLPWPLPWPTSHLIIWDSQGRLLGGSDMEQRPGWSEEPAPRLPGSFPPGKAQGGQALCARCPGESRLLSWSSLAVASGPGSSRLPSATLIVDHSPQGPRMAAADPVILSHQAKGQPQMNRSSLPRVSLSLKKYFIYIFEREREHKQGEFPINLRWSPRHISLARFGSHEPLARGIGQPSIGLDQGSANAAPSLFL</sequence>
<proteinExistence type="predicted"/>
<accession>A0A811YJA8</accession>
<name>A0A811YJA8_NYCPR</name>
<comment type="caution">
    <text evidence="2">The sequence shown here is derived from an EMBL/GenBank/DDBJ whole genome shotgun (WGS) entry which is preliminary data.</text>
</comment>
<gene>
    <name evidence="2" type="ORF">NYPRO_LOCUS7307</name>
</gene>
<evidence type="ECO:0000313" key="3">
    <source>
        <dbReference type="Proteomes" id="UP000645828"/>
    </source>
</evidence>
<feature type="region of interest" description="Disordered" evidence="1">
    <location>
        <begin position="36"/>
        <end position="68"/>
    </location>
</feature>
<evidence type="ECO:0000313" key="2">
    <source>
        <dbReference type="EMBL" id="CAD7674512.1"/>
    </source>
</evidence>